<dbReference type="Pfam" id="PF03975">
    <property type="entry name" value="CheD"/>
    <property type="match status" value="1"/>
</dbReference>
<comment type="function">
    <text evidence="3">Probably deamidates glutamine residues to glutamate on methyl-accepting chemotaxis receptors (MCPs), playing an important role in chemotaxis.</text>
</comment>
<dbReference type="HAMAP" id="MF_01440">
    <property type="entry name" value="CheD"/>
    <property type="match status" value="1"/>
</dbReference>
<keyword evidence="5" id="KW-1185">Reference proteome</keyword>
<dbReference type="EMBL" id="FOMJ01000002">
    <property type="protein sequence ID" value="SFD16713.1"/>
    <property type="molecule type" value="Genomic_DNA"/>
</dbReference>
<dbReference type="CDD" id="cd16352">
    <property type="entry name" value="CheD"/>
    <property type="match status" value="1"/>
</dbReference>
<dbReference type="Gene3D" id="3.30.1330.200">
    <property type="match status" value="1"/>
</dbReference>
<sequence length="163" mass="17806">MNRSDCIYLRPGELHFGSAPGRIRTLLGSCVAATLWHPRRRMGGMCHVVLPEHPEGTCDDRYADCVMRSFMEALARGAGQPKEYQVGVFGGGHMFPGIAEGKGPAIGDRNAECMQELLRRNGFRIARLEVGDYLYRHVELDLATGELEVTATSVNATNNAGGQ</sequence>
<dbReference type="PANTHER" id="PTHR35147:SF3">
    <property type="entry name" value="CHEMORECEPTOR GLUTAMINE DEAMIDASE CHED 1-RELATED"/>
    <property type="match status" value="1"/>
</dbReference>
<gene>
    <name evidence="3" type="primary">cheD</name>
    <name evidence="4" type="ORF">SAMN05660831_00969</name>
</gene>
<evidence type="ECO:0000256" key="2">
    <source>
        <dbReference type="ARBA" id="ARBA00022801"/>
    </source>
</evidence>
<organism evidence="4 5">
    <name type="scientific">Thiohalospira halophila DSM 15071</name>
    <dbReference type="NCBI Taxonomy" id="1123397"/>
    <lineage>
        <taxon>Bacteria</taxon>
        <taxon>Pseudomonadati</taxon>
        <taxon>Pseudomonadota</taxon>
        <taxon>Gammaproteobacteria</taxon>
        <taxon>Thiohalospirales</taxon>
        <taxon>Thiohalospiraceae</taxon>
        <taxon>Thiohalospira</taxon>
    </lineage>
</organism>
<reference evidence="4 5" key="1">
    <citation type="submission" date="2016-10" db="EMBL/GenBank/DDBJ databases">
        <authorList>
            <person name="de Groot N.N."/>
        </authorList>
    </citation>
    <scope>NUCLEOTIDE SEQUENCE [LARGE SCALE GENOMIC DNA]</scope>
    <source>
        <strain evidence="4 5">HL3</strain>
    </source>
</reference>
<accession>A0A1I1QBW1</accession>
<evidence type="ECO:0000313" key="4">
    <source>
        <dbReference type="EMBL" id="SFD16713.1"/>
    </source>
</evidence>
<proteinExistence type="inferred from homology"/>
<evidence type="ECO:0000256" key="1">
    <source>
        <dbReference type="ARBA" id="ARBA00022500"/>
    </source>
</evidence>
<dbReference type="GO" id="GO:0006935">
    <property type="term" value="P:chemotaxis"/>
    <property type="evidence" value="ECO:0007669"/>
    <property type="project" value="UniProtKB-UniRule"/>
</dbReference>
<dbReference type="OrthoDB" id="9807202at2"/>
<protein>
    <recommendedName>
        <fullName evidence="3">Probable chemoreceptor glutamine deamidase CheD</fullName>
        <ecNumber evidence="3">3.5.1.44</ecNumber>
    </recommendedName>
</protein>
<dbReference type="STRING" id="1123397.SAMN05660831_00969"/>
<dbReference type="EC" id="3.5.1.44" evidence="3"/>
<dbReference type="Proteomes" id="UP000198611">
    <property type="component" value="Unassembled WGS sequence"/>
</dbReference>
<dbReference type="RefSeq" id="WP_093427624.1">
    <property type="nucleotide sequence ID" value="NZ_FOMJ01000002.1"/>
</dbReference>
<evidence type="ECO:0000256" key="3">
    <source>
        <dbReference type="HAMAP-Rule" id="MF_01440"/>
    </source>
</evidence>
<evidence type="ECO:0000313" key="5">
    <source>
        <dbReference type="Proteomes" id="UP000198611"/>
    </source>
</evidence>
<keyword evidence="2 3" id="KW-0378">Hydrolase</keyword>
<dbReference type="PANTHER" id="PTHR35147">
    <property type="entry name" value="CHEMORECEPTOR GLUTAMINE DEAMIDASE CHED-RELATED"/>
    <property type="match status" value="1"/>
</dbReference>
<dbReference type="InterPro" id="IPR038592">
    <property type="entry name" value="CheD-like_sf"/>
</dbReference>
<dbReference type="SUPFAM" id="SSF64438">
    <property type="entry name" value="CNF1/YfiH-like putative cysteine hydrolases"/>
    <property type="match status" value="1"/>
</dbReference>
<dbReference type="InterPro" id="IPR005659">
    <property type="entry name" value="Chemorcpt_Glu_NH3ase_CheD"/>
</dbReference>
<name>A0A1I1QBW1_9GAMM</name>
<comment type="similarity">
    <text evidence="3">Belongs to the CheD family.</text>
</comment>
<dbReference type="AlphaFoldDB" id="A0A1I1QBW1"/>
<comment type="catalytic activity">
    <reaction evidence="3">
        <text>L-glutaminyl-[protein] + H2O = L-glutamyl-[protein] + NH4(+)</text>
        <dbReference type="Rhea" id="RHEA:16441"/>
        <dbReference type="Rhea" id="RHEA-COMP:10207"/>
        <dbReference type="Rhea" id="RHEA-COMP:10208"/>
        <dbReference type="ChEBI" id="CHEBI:15377"/>
        <dbReference type="ChEBI" id="CHEBI:28938"/>
        <dbReference type="ChEBI" id="CHEBI:29973"/>
        <dbReference type="ChEBI" id="CHEBI:30011"/>
        <dbReference type="EC" id="3.5.1.44"/>
    </reaction>
</comment>
<dbReference type="InterPro" id="IPR011324">
    <property type="entry name" value="Cytotoxic_necrot_fac-like_cat"/>
</dbReference>
<dbReference type="GO" id="GO:0050568">
    <property type="term" value="F:protein-glutamine glutaminase activity"/>
    <property type="evidence" value="ECO:0007669"/>
    <property type="project" value="UniProtKB-UniRule"/>
</dbReference>
<keyword evidence="1 3" id="KW-0145">Chemotaxis</keyword>